<dbReference type="Proteomes" id="UP000242763">
    <property type="component" value="Unassembled WGS sequence"/>
</dbReference>
<dbReference type="GO" id="GO:0008237">
    <property type="term" value="F:metallopeptidase activity"/>
    <property type="evidence" value="ECO:0007669"/>
    <property type="project" value="UniProtKB-KW"/>
</dbReference>
<organism evidence="4 5">
    <name type="scientific">Aquamicrobium aerolatum DSM 21857</name>
    <dbReference type="NCBI Taxonomy" id="1121003"/>
    <lineage>
        <taxon>Bacteria</taxon>
        <taxon>Pseudomonadati</taxon>
        <taxon>Pseudomonadota</taxon>
        <taxon>Alphaproteobacteria</taxon>
        <taxon>Hyphomicrobiales</taxon>
        <taxon>Phyllobacteriaceae</taxon>
        <taxon>Aerobium</taxon>
    </lineage>
</organism>
<keyword evidence="1" id="KW-0378">Hydrolase</keyword>
<keyword evidence="5" id="KW-1185">Reference proteome</keyword>
<dbReference type="AlphaFoldDB" id="A0A1I3IFF5"/>
<dbReference type="InterPro" id="IPR010799">
    <property type="entry name" value="MlrC_C"/>
</dbReference>
<dbReference type="InterPro" id="IPR009197">
    <property type="entry name" value="MlrC"/>
</dbReference>
<name>A0A1I3IFF5_9HYPH</name>
<dbReference type="RefSeq" id="WP_091518322.1">
    <property type="nucleotide sequence ID" value="NZ_FORF01000002.1"/>
</dbReference>
<dbReference type="STRING" id="1121003.SAMN03080618_00566"/>
<dbReference type="PIRSF" id="PIRSF012702">
    <property type="entry name" value="UCP012702"/>
    <property type="match status" value="1"/>
</dbReference>
<comment type="similarity">
    <text evidence="1">Belongs to the peptidase M81 family.</text>
</comment>
<dbReference type="InterPro" id="IPR015995">
    <property type="entry name" value="MlrC_N"/>
</dbReference>
<protein>
    <recommendedName>
        <fullName evidence="1">Microcystinase C</fullName>
        <shortName evidence="1">MlrC</shortName>
    </recommendedName>
</protein>
<comment type="cofactor">
    <cofactor evidence="1">
        <name>Zn(2+)</name>
        <dbReference type="ChEBI" id="CHEBI:29105"/>
    </cofactor>
    <text evidence="1">Binds 1 zinc ion per subunit.</text>
</comment>
<gene>
    <name evidence="4" type="ORF">SAMN03080618_00566</name>
</gene>
<comment type="function">
    <text evidence="1">Involved in peptidolytic degradation of cyclic heptapeptide hepatotoxin microcystin (MC).</text>
</comment>
<dbReference type="OrthoDB" id="9782658at2"/>
<feature type="domain" description="Microcystin LR degradation protein MlrC C-terminal" evidence="2">
    <location>
        <begin position="309"/>
        <end position="486"/>
    </location>
</feature>
<reference evidence="5" key="1">
    <citation type="submission" date="2016-10" db="EMBL/GenBank/DDBJ databases">
        <authorList>
            <person name="Varghese N."/>
            <person name="Submissions S."/>
        </authorList>
    </citation>
    <scope>NUCLEOTIDE SEQUENCE [LARGE SCALE GENOMIC DNA]</scope>
    <source>
        <strain evidence="5">DSM 21857</strain>
    </source>
</reference>
<evidence type="ECO:0000313" key="5">
    <source>
        <dbReference type="Proteomes" id="UP000242763"/>
    </source>
</evidence>
<evidence type="ECO:0000256" key="1">
    <source>
        <dbReference type="PIRNR" id="PIRNR012702"/>
    </source>
</evidence>
<feature type="domain" description="Microcystin LR degradation protein MlrC N-terminal" evidence="3">
    <location>
        <begin position="2"/>
        <end position="296"/>
    </location>
</feature>
<keyword evidence="1" id="KW-0479">Metal-binding</keyword>
<sequence>MKIAVAGFQHETNSFAGTVAARRDFDRPGGWPPFSVGAEMYDIIAKAGTPASGAMMAAAAQSVEVDALLWCLALPSGPVEDAAFNDIADELCTRLEQALANGADGLYLDLHGAMVTPSFEDAEGELLARLRRIAPAPFPIAVSFDLHGNISEAMVHHCTLLDCYRTYPHTDLKDTGARVMSRLIDHLRGKAAPHLAYRAVPYLASINDQCTFVEPARGLLAFGSELERHPQIDCVSQFFGFPLADIADAGPSFIVQGSDRDAVEQAADAMLAKWVDAEPLFATQLLVADDAVAQAMRLATAPGNGPVVIADTQDNPGGGGTGDTTGMLHALLARQAKGAVLVHIADADACSAAHDAGEGEIIDISIGASQTPHHGAPVSGPWKILRLGSGSFTGVGPMYRGNPIELGPVALLERDGIRVIVAPRKMQASEPGLLLHLGIDPQAVPILVVKSSVHFRGAYQDMARAIIPAIAPGLVEADLSRLAYTRALRKPARTRPSQP</sequence>
<proteinExistence type="inferred from homology"/>
<evidence type="ECO:0000259" key="2">
    <source>
        <dbReference type="Pfam" id="PF07171"/>
    </source>
</evidence>
<dbReference type="Pfam" id="PF07171">
    <property type="entry name" value="MlrC_C"/>
    <property type="match status" value="1"/>
</dbReference>
<dbReference type="EMBL" id="FORF01000002">
    <property type="protein sequence ID" value="SFI46708.1"/>
    <property type="molecule type" value="Genomic_DNA"/>
</dbReference>
<dbReference type="GO" id="GO:0046872">
    <property type="term" value="F:metal ion binding"/>
    <property type="evidence" value="ECO:0007669"/>
    <property type="project" value="UniProtKB-KW"/>
</dbReference>
<evidence type="ECO:0000313" key="4">
    <source>
        <dbReference type="EMBL" id="SFI46708.1"/>
    </source>
</evidence>
<accession>A0A1I3IFF5</accession>
<keyword evidence="1" id="KW-0645">Protease</keyword>
<keyword evidence="1" id="KW-0482">Metalloprotease</keyword>
<evidence type="ECO:0000259" key="3">
    <source>
        <dbReference type="Pfam" id="PF07364"/>
    </source>
</evidence>
<dbReference type="Pfam" id="PF07364">
    <property type="entry name" value="DUF1485"/>
    <property type="match status" value="1"/>
</dbReference>
<dbReference type="GO" id="GO:0006508">
    <property type="term" value="P:proteolysis"/>
    <property type="evidence" value="ECO:0007669"/>
    <property type="project" value="UniProtKB-KW"/>
</dbReference>